<evidence type="ECO:0000313" key="2">
    <source>
        <dbReference type="EMBL" id="OLQ05199.1"/>
    </source>
</evidence>
<name>A0A1Q9ECQ5_SYMMI</name>
<evidence type="ECO:0000313" key="3">
    <source>
        <dbReference type="Proteomes" id="UP000186817"/>
    </source>
</evidence>
<accession>A0A1Q9ECQ5</accession>
<dbReference type="AlphaFoldDB" id="A0A1Q9ECQ5"/>
<protein>
    <submittedName>
        <fullName evidence="2">Uncharacterized protein</fullName>
    </submittedName>
</protein>
<evidence type="ECO:0000256" key="1">
    <source>
        <dbReference type="SAM" id="MobiDB-lite"/>
    </source>
</evidence>
<feature type="compositionally biased region" description="Low complexity" evidence="1">
    <location>
        <begin position="116"/>
        <end position="131"/>
    </location>
</feature>
<dbReference type="Proteomes" id="UP000186817">
    <property type="component" value="Unassembled WGS sequence"/>
</dbReference>
<dbReference type="OrthoDB" id="10487151at2759"/>
<keyword evidence="3" id="KW-1185">Reference proteome</keyword>
<gene>
    <name evidence="2" type="ORF">AK812_SmicGene11661</name>
</gene>
<comment type="caution">
    <text evidence="2">The sequence shown here is derived from an EMBL/GenBank/DDBJ whole genome shotgun (WGS) entry which is preliminary data.</text>
</comment>
<feature type="region of interest" description="Disordered" evidence="1">
    <location>
        <begin position="103"/>
        <end position="134"/>
    </location>
</feature>
<reference evidence="2 3" key="1">
    <citation type="submission" date="2016-02" db="EMBL/GenBank/DDBJ databases">
        <title>Genome analysis of coral dinoflagellate symbionts highlights evolutionary adaptations to a symbiotic lifestyle.</title>
        <authorList>
            <person name="Aranda M."/>
            <person name="Li Y."/>
            <person name="Liew Y.J."/>
            <person name="Baumgarten S."/>
            <person name="Simakov O."/>
            <person name="Wilson M."/>
            <person name="Piel J."/>
            <person name="Ashoor H."/>
            <person name="Bougouffa S."/>
            <person name="Bajic V.B."/>
            <person name="Ryu T."/>
            <person name="Ravasi T."/>
            <person name="Bayer T."/>
            <person name="Micklem G."/>
            <person name="Kim H."/>
            <person name="Bhak J."/>
            <person name="Lajeunesse T.C."/>
            <person name="Voolstra C.R."/>
        </authorList>
    </citation>
    <scope>NUCLEOTIDE SEQUENCE [LARGE SCALE GENOMIC DNA]</scope>
    <source>
        <strain evidence="2 3">CCMP2467</strain>
    </source>
</reference>
<organism evidence="2 3">
    <name type="scientific">Symbiodinium microadriaticum</name>
    <name type="common">Dinoflagellate</name>
    <name type="synonym">Zooxanthella microadriatica</name>
    <dbReference type="NCBI Taxonomy" id="2951"/>
    <lineage>
        <taxon>Eukaryota</taxon>
        <taxon>Sar</taxon>
        <taxon>Alveolata</taxon>
        <taxon>Dinophyceae</taxon>
        <taxon>Suessiales</taxon>
        <taxon>Symbiodiniaceae</taxon>
        <taxon>Symbiodinium</taxon>
    </lineage>
</organism>
<proteinExistence type="predicted"/>
<dbReference type="EMBL" id="LSRX01000192">
    <property type="protein sequence ID" value="OLQ05199.1"/>
    <property type="molecule type" value="Genomic_DNA"/>
</dbReference>
<sequence>MRQWSFPDDFPSAAVIDAFHRPEVQLQKSCDLTEEKILERLEPAVRRYEAKLLHSIRFANLASLSLSLTSVEYMIPSDAGDVAVVRSSRMQREPWVISKALRGLRGESPEPEDEAGQAADAEAEAGGLLAPTPGEVESLRRRNGDAEALAFCTNINCDLRAPGHRVLGDVAEGAGVVAAKPARQFRSEVGAAAAFASLGGAECASSQRGDGILLGPPFVVPPRKGRALLHGSCPAGPAGKLVAQKWFRAMPLLAQSPYKPDDRFDGLP</sequence>